<evidence type="ECO:0000256" key="1">
    <source>
        <dbReference type="ARBA" id="ARBA00022448"/>
    </source>
</evidence>
<dbReference type="SUPFAM" id="SSF52540">
    <property type="entry name" value="P-loop containing nucleoside triphosphate hydrolases"/>
    <property type="match status" value="1"/>
</dbReference>
<dbReference type="Pfam" id="PF00005">
    <property type="entry name" value="ABC_tran"/>
    <property type="match status" value="1"/>
</dbReference>
<dbReference type="InterPro" id="IPR027417">
    <property type="entry name" value="P-loop_NTPase"/>
</dbReference>
<dbReference type="GO" id="GO:0016887">
    <property type="term" value="F:ATP hydrolysis activity"/>
    <property type="evidence" value="ECO:0007669"/>
    <property type="project" value="InterPro"/>
</dbReference>
<comment type="function">
    <text evidence="5">Part of the ABC transporter complex HmuTUV involved in hemin import. Responsible for energy coupling to the transport system.</text>
</comment>
<evidence type="ECO:0000256" key="4">
    <source>
        <dbReference type="ARBA" id="ARBA00022967"/>
    </source>
</evidence>
<name>A0A2T2XZU7_9ENTR</name>
<dbReference type="STRING" id="1006000.GKAS_01177"/>
<reference evidence="7 8" key="1">
    <citation type="submission" date="2018-03" db="EMBL/GenBank/DDBJ databases">
        <title>First report of an OXA-48+CTX-M-M-producing Kluyvera ascorbata clone recovered from patients admitted in a University Hospital in Madrid, Spain.</title>
        <authorList>
            <person name="Hernandez-Garcia M."/>
            <person name="Leon-Sampedro R."/>
            <person name="Perez-Viso B."/>
            <person name="Morosini M.I."/>
            <person name="Lopez-Fresnena N."/>
            <person name="Coque T.M."/>
            <person name="Bonten M."/>
            <person name="Malhotra-Kumar S."/>
            <person name="Ruiz-Garbajosa P."/>
            <person name="Canton R."/>
        </authorList>
    </citation>
    <scope>NUCLEOTIDE SEQUENCE [LARGE SCALE GENOMIC DNA]</scope>
    <source>
        <strain evidence="7 8">KA2</strain>
    </source>
</reference>
<evidence type="ECO:0000256" key="3">
    <source>
        <dbReference type="ARBA" id="ARBA00022840"/>
    </source>
</evidence>
<dbReference type="EMBL" id="PYHO01000012">
    <property type="protein sequence ID" value="PSR45805.1"/>
    <property type="molecule type" value="Genomic_DNA"/>
</dbReference>
<proteinExistence type="predicted"/>
<dbReference type="PANTHER" id="PTHR42794:SF1">
    <property type="entry name" value="HEMIN IMPORT ATP-BINDING PROTEIN HMUV"/>
    <property type="match status" value="1"/>
</dbReference>
<keyword evidence="8" id="KW-1185">Reference proteome</keyword>
<dbReference type="Proteomes" id="UP000240892">
    <property type="component" value="Unassembled WGS sequence"/>
</dbReference>
<evidence type="ECO:0000313" key="8">
    <source>
        <dbReference type="Proteomes" id="UP000240892"/>
    </source>
</evidence>
<comment type="caution">
    <text evidence="7">The sequence shown here is derived from an EMBL/GenBank/DDBJ whole genome shotgun (WGS) entry which is preliminary data.</text>
</comment>
<protein>
    <submittedName>
        <fullName evidence="7">Heme ABC transporter ATP-binding protein</fullName>
    </submittedName>
</protein>
<dbReference type="GO" id="GO:0005524">
    <property type="term" value="F:ATP binding"/>
    <property type="evidence" value="ECO:0007669"/>
    <property type="project" value="UniProtKB-KW"/>
</dbReference>
<keyword evidence="1" id="KW-0813">Transport</keyword>
<evidence type="ECO:0000256" key="2">
    <source>
        <dbReference type="ARBA" id="ARBA00022741"/>
    </source>
</evidence>
<dbReference type="InterPro" id="IPR003439">
    <property type="entry name" value="ABC_transporter-like_ATP-bd"/>
</dbReference>
<feature type="domain" description="ABC transporter" evidence="6">
    <location>
        <begin position="1"/>
        <end position="241"/>
    </location>
</feature>
<keyword evidence="3 7" id="KW-0067">ATP-binding</keyword>
<evidence type="ECO:0000256" key="5">
    <source>
        <dbReference type="ARBA" id="ARBA00037066"/>
    </source>
</evidence>
<dbReference type="PANTHER" id="PTHR42794">
    <property type="entry name" value="HEMIN IMPORT ATP-BINDING PROTEIN HMUV"/>
    <property type="match status" value="1"/>
</dbReference>
<dbReference type="Gene3D" id="3.40.50.300">
    <property type="entry name" value="P-loop containing nucleotide triphosphate hydrolases"/>
    <property type="match status" value="1"/>
</dbReference>
<dbReference type="PROSITE" id="PS00211">
    <property type="entry name" value="ABC_TRANSPORTER_1"/>
    <property type="match status" value="1"/>
</dbReference>
<gene>
    <name evidence="7" type="ORF">C8256_15425</name>
</gene>
<dbReference type="InterPro" id="IPR003593">
    <property type="entry name" value="AAA+_ATPase"/>
</dbReference>
<keyword evidence="2" id="KW-0547">Nucleotide-binding</keyword>
<keyword evidence="4" id="KW-1278">Translocase</keyword>
<evidence type="ECO:0000313" key="7">
    <source>
        <dbReference type="EMBL" id="PSR45805.1"/>
    </source>
</evidence>
<accession>A0A2T2XZU7</accession>
<dbReference type="InterPro" id="IPR017871">
    <property type="entry name" value="ABC_transporter-like_CS"/>
</dbReference>
<dbReference type="AlphaFoldDB" id="A0A2T2XZU7"/>
<sequence length="259" mass="28681">MDKHYIARALSLRLGKRRVIDSVSLTLRPGEVTALIGPNGAGKSTLLRLLTGFLAADSGEQRIEGKPLSEWSAAALSRRRAVMLQRTQLNANWPVETVIAMGRAPWGAQDDSALIQRVMVETGCTHLAGRPYPALSGGEQQRVQLARSLAQLWHGDGPKGWLFLDEPTSALDLFYQQHLLRLLKRLTRRNELHVCVVLHDLNLAALWADTILLLHQGKLVAQGTPHEVIQQSIIHRWYGADISMNTHPDAAVPQVYLAP</sequence>
<organism evidence="7 8">
    <name type="scientific">Kluyvera genomosp. 2</name>
    <dbReference type="NCBI Taxonomy" id="2774054"/>
    <lineage>
        <taxon>Bacteria</taxon>
        <taxon>Pseudomonadati</taxon>
        <taxon>Pseudomonadota</taxon>
        <taxon>Gammaproteobacteria</taxon>
        <taxon>Enterobacterales</taxon>
        <taxon>Enterobacteriaceae</taxon>
        <taxon>Kluyvera</taxon>
    </lineage>
</organism>
<dbReference type="SMART" id="SM00382">
    <property type="entry name" value="AAA"/>
    <property type="match status" value="1"/>
</dbReference>
<dbReference type="PROSITE" id="PS50893">
    <property type="entry name" value="ABC_TRANSPORTER_2"/>
    <property type="match status" value="1"/>
</dbReference>
<dbReference type="NCBIfam" id="NF010068">
    <property type="entry name" value="PRK13548.1"/>
    <property type="match status" value="1"/>
</dbReference>
<evidence type="ECO:0000259" key="6">
    <source>
        <dbReference type="PROSITE" id="PS50893"/>
    </source>
</evidence>
<dbReference type="CDD" id="cd03214">
    <property type="entry name" value="ABC_Iron-Siderophores_B12_Hemin"/>
    <property type="match status" value="1"/>
</dbReference>
<dbReference type="RefSeq" id="WP_106928218.1">
    <property type="nucleotide sequence ID" value="NZ_CABMMU010000012.1"/>
</dbReference>